<feature type="region of interest" description="Disordered" evidence="1">
    <location>
        <begin position="53"/>
        <end position="93"/>
    </location>
</feature>
<dbReference type="EMBL" id="JAHMHQ010000014">
    <property type="protein sequence ID" value="KAK1634772.1"/>
    <property type="molecule type" value="Genomic_DNA"/>
</dbReference>
<dbReference type="AlphaFoldDB" id="A0AAI9ZQA1"/>
<evidence type="ECO:0000313" key="2">
    <source>
        <dbReference type="EMBL" id="KAK1634772.1"/>
    </source>
</evidence>
<name>A0AAI9ZQA1_9PEZI</name>
<sequence>MSLSAPPTTLQVHPSIPMQTVVLDSSTTSFLPSLPIVFCSVFLRQHSTYLPQRSIFSHPRGNPPNSTPRRADALTARTKREQRHLSPPINRPPSRPISSYPFLSLAISPPRVGHFLPQGNTSWQVRSVEHLLGKLGQADRYRATGNTCRRPTLTTHPRK</sequence>
<reference evidence="2" key="1">
    <citation type="submission" date="2021-06" db="EMBL/GenBank/DDBJ databases">
        <title>Comparative genomics, transcriptomics and evolutionary studies reveal genomic signatures of adaptation to plant cell wall in hemibiotrophic fungi.</title>
        <authorList>
            <consortium name="DOE Joint Genome Institute"/>
            <person name="Baroncelli R."/>
            <person name="Diaz J.F."/>
            <person name="Benocci T."/>
            <person name="Peng M."/>
            <person name="Battaglia E."/>
            <person name="Haridas S."/>
            <person name="Andreopoulos W."/>
            <person name="Labutti K."/>
            <person name="Pangilinan J."/>
            <person name="Floch G.L."/>
            <person name="Makela M.R."/>
            <person name="Henrissat B."/>
            <person name="Grigoriev I.V."/>
            <person name="Crouch J.A."/>
            <person name="De Vries R.P."/>
            <person name="Sukno S.A."/>
            <person name="Thon M.R."/>
        </authorList>
    </citation>
    <scope>NUCLEOTIDE SEQUENCE</scope>
    <source>
        <strain evidence="2">CBS 102054</strain>
    </source>
</reference>
<dbReference type="GeneID" id="85480811"/>
<dbReference type="RefSeq" id="XP_060443379.1">
    <property type="nucleotide sequence ID" value="XM_060595949.1"/>
</dbReference>
<evidence type="ECO:0000256" key="1">
    <source>
        <dbReference type="SAM" id="MobiDB-lite"/>
    </source>
</evidence>
<evidence type="ECO:0000313" key="3">
    <source>
        <dbReference type="Proteomes" id="UP001243989"/>
    </source>
</evidence>
<comment type="caution">
    <text evidence="2">The sequence shown here is derived from an EMBL/GenBank/DDBJ whole genome shotgun (WGS) entry which is preliminary data.</text>
</comment>
<keyword evidence="3" id="KW-1185">Reference proteome</keyword>
<protein>
    <submittedName>
        <fullName evidence="2">Uncharacterized protein</fullName>
    </submittedName>
</protein>
<proteinExistence type="predicted"/>
<dbReference type="Proteomes" id="UP001243989">
    <property type="component" value="Unassembled WGS sequence"/>
</dbReference>
<organism evidence="2 3">
    <name type="scientific">Colletotrichum phormii</name>
    <dbReference type="NCBI Taxonomy" id="359342"/>
    <lineage>
        <taxon>Eukaryota</taxon>
        <taxon>Fungi</taxon>
        <taxon>Dikarya</taxon>
        <taxon>Ascomycota</taxon>
        <taxon>Pezizomycotina</taxon>
        <taxon>Sordariomycetes</taxon>
        <taxon>Hypocreomycetidae</taxon>
        <taxon>Glomerellales</taxon>
        <taxon>Glomerellaceae</taxon>
        <taxon>Colletotrichum</taxon>
        <taxon>Colletotrichum acutatum species complex</taxon>
    </lineage>
</organism>
<gene>
    <name evidence="2" type="ORF">BDP81DRAFT_52915</name>
</gene>
<accession>A0AAI9ZQA1</accession>